<dbReference type="EMBL" id="MCGR01000014">
    <property type="protein sequence ID" value="ORY86630.1"/>
    <property type="molecule type" value="Genomic_DNA"/>
</dbReference>
<dbReference type="STRING" id="106004.A0A1Y2FRK2"/>
<sequence length="185" mass="20256">MTSVVGGRLIQVGSSLVRFDSRERRAREGGRADGAASTGSPSNSTTAMGDETLNGVLRNVFTEFLAGDFEIIRVFVNALNEGNPGLNLGEETIDNLEGAFRRVREVVLSGSRSLFYPFRSSTDLAPSPPFPPPSLSIFPPPTSPPPTPPHLTRPTTGGQKYLRLIRFELIRLYQLQSDLRSLSYF</sequence>
<evidence type="ECO:0000256" key="1">
    <source>
        <dbReference type="SAM" id="MobiDB-lite"/>
    </source>
</evidence>
<feature type="compositionally biased region" description="Pro residues" evidence="1">
    <location>
        <begin position="126"/>
        <end position="151"/>
    </location>
</feature>
<reference evidence="2 3" key="1">
    <citation type="submission" date="2016-07" db="EMBL/GenBank/DDBJ databases">
        <title>Pervasive Adenine N6-methylation of Active Genes in Fungi.</title>
        <authorList>
            <consortium name="DOE Joint Genome Institute"/>
            <person name="Mondo S.J."/>
            <person name="Dannebaum R.O."/>
            <person name="Kuo R.C."/>
            <person name="Labutti K."/>
            <person name="Haridas S."/>
            <person name="Kuo A."/>
            <person name="Salamov A."/>
            <person name="Ahrendt S.R."/>
            <person name="Lipzen A."/>
            <person name="Sullivan W."/>
            <person name="Andreopoulos W.B."/>
            <person name="Clum A."/>
            <person name="Lindquist E."/>
            <person name="Daum C."/>
            <person name="Ramamoorthy G.K."/>
            <person name="Gryganskyi A."/>
            <person name="Culley D."/>
            <person name="Magnuson J.K."/>
            <person name="James T.Y."/>
            <person name="O'Malley M.A."/>
            <person name="Stajich J.E."/>
            <person name="Spatafora J.W."/>
            <person name="Visel A."/>
            <person name="Grigoriev I.V."/>
        </authorList>
    </citation>
    <scope>NUCLEOTIDE SEQUENCE [LARGE SCALE GENOMIC DNA]</scope>
    <source>
        <strain evidence="2 3">62-1032</strain>
    </source>
</reference>
<evidence type="ECO:0000313" key="3">
    <source>
        <dbReference type="Proteomes" id="UP000193467"/>
    </source>
</evidence>
<feature type="region of interest" description="Disordered" evidence="1">
    <location>
        <begin position="23"/>
        <end position="50"/>
    </location>
</feature>
<evidence type="ECO:0000313" key="2">
    <source>
        <dbReference type="EMBL" id="ORY86630.1"/>
    </source>
</evidence>
<name>A0A1Y2FRK2_9BASI</name>
<proteinExistence type="predicted"/>
<accession>A0A1Y2FRK2</accession>
<gene>
    <name evidence="2" type="ORF">BCR35DRAFT_302335</name>
</gene>
<feature type="non-terminal residue" evidence="2">
    <location>
        <position position="185"/>
    </location>
</feature>
<organism evidence="2 3">
    <name type="scientific">Leucosporidium creatinivorum</name>
    <dbReference type="NCBI Taxonomy" id="106004"/>
    <lineage>
        <taxon>Eukaryota</taxon>
        <taxon>Fungi</taxon>
        <taxon>Dikarya</taxon>
        <taxon>Basidiomycota</taxon>
        <taxon>Pucciniomycotina</taxon>
        <taxon>Microbotryomycetes</taxon>
        <taxon>Leucosporidiales</taxon>
        <taxon>Leucosporidium</taxon>
    </lineage>
</organism>
<feature type="compositionally biased region" description="Polar residues" evidence="1">
    <location>
        <begin position="38"/>
        <end position="47"/>
    </location>
</feature>
<protein>
    <submittedName>
        <fullName evidence="2">Uncharacterized protein</fullName>
    </submittedName>
</protein>
<dbReference type="OrthoDB" id="259708at2759"/>
<feature type="region of interest" description="Disordered" evidence="1">
    <location>
        <begin position="126"/>
        <end position="155"/>
    </location>
</feature>
<keyword evidence="3" id="KW-1185">Reference proteome</keyword>
<comment type="caution">
    <text evidence="2">The sequence shown here is derived from an EMBL/GenBank/DDBJ whole genome shotgun (WGS) entry which is preliminary data.</text>
</comment>
<dbReference type="InParanoid" id="A0A1Y2FRK2"/>
<dbReference type="Proteomes" id="UP000193467">
    <property type="component" value="Unassembled WGS sequence"/>
</dbReference>
<dbReference type="AlphaFoldDB" id="A0A1Y2FRK2"/>